<evidence type="ECO:0000313" key="3">
    <source>
        <dbReference type="EMBL" id="MBC3920224.1"/>
    </source>
</evidence>
<feature type="signal peptide" evidence="2">
    <location>
        <begin position="1"/>
        <end position="20"/>
    </location>
</feature>
<gene>
    <name evidence="3" type="ORF">H8L32_22360</name>
</gene>
<dbReference type="EMBL" id="JACOGF010000014">
    <property type="protein sequence ID" value="MBC3920224.1"/>
    <property type="molecule type" value="Genomic_DNA"/>
</dbReference>
<accession>A0ABR6ZWH8</accession>
<evidence type="ECO:0000256" key="2">
    <source>
        <dbReference type="SAM" id="SignalP"/>
    </source>
</evidence>
<proteinExistence type="predicted"/>
<sequence length="67" mass="7148">MIATKHLFLAAGLASLALLTAVSKTLHREKHVAKKLHKTELSTWEGEGGNLPPKTSTKAENKDTGAV</sequence>
<dbReference type="Proteomes" id="UP000650424">
    <property type="component" value="Unassembled WGS sequence"/>
</dbReference>
<organism evidence="3 4">
    <name type="scientific">Undibacterium hunanense</name>
    <dbReference type="NCBI Taxonomy" id="2762292"/>
    <lineage>
        <taxon>Bacteria</taxon>
        <taxon>Pseudomonadati</taxon>
        <taxon>Pseudomonadota</taxon>
        <taxon>Betaproteobacteria</taxon>
        <taxon>Burkholderiales</taxon>
        <taxon>Oxalobacteraceae</taxon>
        <taxon>Undibacterium</taxon>
    </lineage>
</organism>
<name>A0ABR6ZWH8_9BURK</name>
<protein>
    <submittedName>
        <fullName evidence="3">Uncharacterized protein</fullName>
    </submittedName>
</protein>
<feature type="region of interest" description="Disordered" evidence="1">
    <location>
        <begin position="42"/>
        <end position="67"/>
    </location>
</feature>
<comment type="caution">
    <text evidence="3">The sequence shown here is derived from an EMBL/GenBank/DDBJ whole genome shotgun (WGS) entry which is preliminary data.</text>
</comment>
<feature type="compositionally biased region" description="Basic and acidic residues" evidence="1">
    <location>
        <begin position="57"/>
        <end position="67"/>
    </location>
</feature>
<reference evidence="3 4" key="1">
    <citation type="submission" date="2020-08" db="EMBL/GenBank/DDBJ databases">
        <title>Novel species isolated from subtropical streams in China.</title>
        <authorList>
            <person name="Lu H."/>
        </authorList>
    </citation>
    <scope>NUCLEOTIDE SEQUENCE [LARGE SCALE GENOMIC DNA]</scope>
    <source>
        <strain evidence="3 4">CY18W</strain>
    </source>
</reference>
<keyword evidence="2" id="KW-0732">Signal</keyword>
<dbReference type="RefSeq" id="WP_186949566.1">
    <property type="nucleotide sequence ID" value="NZ_JACOGF010000014.1"/>
</dbReference>
<keyword evidence="4" id="KW-1185">Reference proteome</keyword>
<evidence type="ECO:0000256" key="1">
    <source>
        <dbReference type="SAM" id="MobiDB-lite"/>
    </source>
</evidence>
<evidence type="ECO:0000313" key="4">
    <source>
        <dbReference type="Proteomes" id="UP000650424"/>
    </source>
</evidence>
<feature type="chain" id="PRO_5047365992" evidence="2">
    <location>
        <begin position="21"/>
        <end position="67"/>
    </location>
</feature>